<reference evidence="2 3" key="1">
    <citation type="journal article" date="2016" name="PLoS Pathog.">
        <title>Biosynthesis of antibiotic leucinostatins in bio-control fungus Purpureocillium lilacinum and their inhibition on phytophthora revealed by genome mining.</title>
        <authorList>
            <person name="Wang G."/>
            <person name="Liu Z."/>
            <person name="Lin R."/>
            <person name="Li E."/>
            <person name="Mao Z."/>
            <person name="Ling J."/>
            <person name="Yang Y."/>
            <person name="Yin W.B."/>
            <person name="Xie B."/>
        </authorList>
    </citation>
    <scope>NUCLEOTIDE SEQUENCE [LARGE SCALE GENOMIC DNA]</scope>
    <source>
        <strain evidence="2">170</strain>
    </source>
</reference>
<keyword evidence="3" id="KW-1185">Reference proteome</keyword>
<gene>
    <name evidence="2" type="ORF">VFPPC_13230</name>
</gene>
<protein>
    <submittedName>
        <fullName evidence="2">Uncharacterized protein</fullName>
    </submittedName>
</protein>
<comment type="caution">
    <text evidence="2">The sequence shown here is derived from an EMBL/GenBank/DDBJ whole genome shotgun (WGS) entry which is preliminary data.</text>
</comment>
<accession>A0A179F806</accession>
<proteinExistence type="predicted"/>
<organism evidence="2 3">
    <name type="scientific">Pochonia chlamydosporia 170</name>
    <dbReference type="NCBI Taxonomy" id="1380566"/>
    <lineage>
        <taxon>Eukaryota</taxon>
        <taxon>Fungi</taxon>
        <taxon>Dikarya</taxon>
        <taxon>Ascomycota</taxon>
        <taxon>Pezizomycotina</taxon>
        <taxon>Sordariomycetes</taxon>
        <taxon>Hypocreomycetidae</taxon>
        <taxon>Hypocreales</taxon>
        <taxon>Clavicipitaceae</taxon>
        <taxon>Pochonia</taxon>
    </lineage>
</organism>
<sequence>MNAPPFRLRLCTVLSRFGDQLIIRSMDVMVTYAQGYQYHFISAQDEVYVAGVKSGCHVLPRLDMFSIEDFDKWSSIRYDDYESGSSGGSVDTNIRHIDVSH</sequence>
<name>A0A179F806_METCM</name>
<evidence type="ECO:0000256" key="1">
    <source>
        <dbReference type="SAM" id="MobiDB-lite"/>
    </source>
</evidence>
<feature type="region of interest" description="Disordered" evidence="1">
    <location>
        <begin position="81"/>
        <end position="101"/>
    </location>
</feature>
<dbReference type="KEGG" id="pchm:VFPPC_13230"/>
<dbReference type="EMBL" id="LSBJ02000001">
    <property type="protein sequence ID" value="OAQ61229.1"/>
    <property type="molecule type" value="Genomic_DNA"/>
</dbReference>
<dbReference type="GeneID" id="28855001"/>
<evidence type="ECO:0000313" key="3">
    <source>
        <dbReference type="Proteomes" id="UP000078397"/>
    </source>
</evidence>
<evidence type="ECO:0000313" key="2">
    <source>
        <dbReference type="EMBL" id="OAQ61229.1"/>
    </source>
</evidence>
<dbReference type="RefSeq" id="XP_018139038.1">
    <property type="nucleotide sequence ID" value="XM_018291007.1"/>
</dbReference>
<dbReference type="Proteomes" id="UP000078397">
    <property type="component" value="Unassembled WGS sequence"/>
</dbReference>
<dbReference type="AlphaFoldDB" id="A0A179F806"/>